<gene>
    <name evidence="5" type="ORF">D7318_22505</name>
    <name evidence="4" type="ORF">D7319_18270</name>
</gene>
<dbReference type="Gene3D" id="3.30.559.10">
    <property type="entry name" value="Chloramphenicol acetyltransferase-like domain"/>
    <property type="match status" value="1"/>
</dbReference>
<sequence>MTTDSSDSMKDTLPIGPLQEGIWLFWRLNQASPAYMMPEIFHFEGEFDTAAVEFAFNEVIRRHESLRTTFRETDSGVVQVIARDPEPVPVHVVDLRGLPEAERSGRLQATIDAASNRPFDLATEPAIRLTAVQVTDSRTTLALVVHHIACDGISMTVVLDEFGELYRSARRGTPPDLAPVPRGYSTFVQGQLAALADGTLKEEEAYWRERLAGVTGSVLPGIDHAVTRAPTSLDTAVVSLTLDDQLAESLSAYARRTRSTQFSVLLSTMKVMIAAATGDGVKALGMATSGRTPEFARTVGMLANMIVIQSRIDLSRTFTDTLDEVSLDLMDAIDHQALPFSRMVTDLNTGQDPGAGIVRMLFSAGAVGRLKLGEGKLSEVITRTVQGPFDMYVACDISPSGIALDWEYALRTYSPELAQGYCAAYHEVLATLLRQPDVPMASLGLTELLARVAGLPHGDATTAGHGSPAAQPDRSADTGPAADAPDSGLTPVEEAVAAIWSEAIRVPVESPYDDFFELGGHSLKAGAVVASVRKRISRTATLRLLFDHPQLRDFASRLDVGDQTDGASARH</sequence>
<reference evidence="6 7" key="1">
    <citation type="submission" date="2018-09" db="EMBL/GenBank/DDBJ databases">
        <title>Streptomyces sp. nov. DS1-2, an endophytic actinomycete isolated from roots of Dendrobium scabrilingue.</title>
        <authorList>
            <person name="Kuncharoen N."/>
            <person name="Kudo T."/>
            <person name="Ohkuma M."/>
            <person name="Yuki M."/>
            <person name="Tanasupawat S."/>
        </authorList>
    </citation>
    <scope>NUCLEOTIDE SEQUENCE [LARGE SCALE GENOMIC DNA]</scope>
    <source>
        <strain evidence="4 7">AZ1-7</strain>
        <strain evidence="5 6">DS1-2</strain>
    </source>
</reference>
<comment type="caution">
    <text evidence="4">The sequence shown here is derived from an EMBL/GenBank/DDBJ whole genome shotgun (WGS) entry which is preliminary data.</text>
</comment>
<evidence type="ECO:0000313" key="4">
    <source>
        <dbReference type="EMBL" id="RKN07608.1"/>
    </source>
</evidence>
<dbReference type="EMBL" id="RBDY01000020">
    <property type="protein sequence ID" value="RKN18331.1"/>
    <property type="molecule type" value="Genomic_DNA"/>
</dbReference>
<evidence type="ECO:0000313" key="5">
    <source>
        <dbReference type="EMBL" id="RKN18331.1"/>
    </source>
</evidence>
<dbReference type="AlphaFoldDB" id="A0A3A9W344"/>
<dbReference type="Gene3D" id="1.10.1200.10">
    <property type="entry name" value="ACP-like"/>
    <property type="match status" value="1"/>
</dbReference>
<dbReference type="GO" id="GO:0044550">
    <property type="term" value="P:secondary metabolite biosynthetic process"/>
    <property type="evidence" value="ECO:0007669"/>
    <property type="project" value="TreeGrafter"/>
</dbReference>
<dbReference type="GO" id="GO:0008610">
    <property type="term" value="P:lipid biosynthetic process"/>
    <property type="evidence" value="ECO:0007669"/>
    <property type="project" value="UniProtKB-ARBA"/>
</dbReference>
<comment type="cofactor">
    <cofactor evidence="1">
        <name>pantetheine 4'-phosphate</name>
        <dbReference type="ChEBI" id="CHEBI:47942"/>
    </cofactor>
</comment>
<dbReference type="Pfam" id="PF00668">
    <property type="entry name" value="Condensation"/>
    <property type="match status" value="1"/>
</dbReference>
<dbReference type="SUPFAM" id="SSF47336">
    <property type="entry name" value="ACP-like"/>
    <property type="match status" value="1"/>
</dbReference>
<dbReference type="OrthoDB" id="2472181at2"/>
<dbReference type="GO" id="GO:0003824">
    <property type="term" value="F:catalytic activity"/>
    <property type="evidence" value="ECO:0007669"/>
    <property type="project" value="InterPro"/>
</dbReference>
<evidence type="ECO:0000256" key="1">
    <source>
        <dbReference type="ARBA" id="ARBA00001957"/>
    </source>
</evidence>
<feature type="region of interest" description="Disordered" evidence="2">
    <location>
        <begin position="460"/>
        <end position="488"/>
    </location>
</feature>
<dbReference type="Gene3D" id="3.30.559.30">
    <property type="entry name" value="Nonribosomal peptide synthetase, condensation domain"/>
    <property type="match status" value="1"/>
</dbReference>
<proteinExistence type="predicted"/>
<dbReference type="GO" id="GO:0043041">
    <property type="term" value="P:amino acid activation for nonribosomal peptide biosynthetic process"/>
    <property type="evidence" value="ECO:0007669"/>
    <property type="project" value="TreeGrafter"/>
</dbReference>
<dbReference type="GO" id="GO:0005737">
    <property type="term" value="C:cytoplasm"/>
    <property type="evidence" value="ECO:0007669"/>
    <property type="project" value="TreeGrafter"/>
</dbReference>
<accession>A0A3A9W344</accession>
<dbReference type="GO" id="GO:0031177">
    <property type="term" value="F:phosphopantetheine binding"/>
    <property type="evidence" value="ECO:0007669"/>
    <property type="project" value="TreeGrafter"/>
</dbReference>
<dbReference type="InterPro" id="IPR036736">
    <property type="entry name" value="ACP-like_sf"/>
</dbReference>
<dbReference type="InterPro" id="IPR009081">
    <property type="entry name" value="PP-bd_ACP"/>
</dbReference>
<dbReference type="PANTHER" id="PTHR45527">
    <property type="entry name" value="NONRIBOSOMAL PEPTIDE SYNTHETASE"/>
    <property type="match status" value="1"/>
</dbReference>
<dbReference type="Proteomes" id="UP000275024">
    <property type="component" value="Unassembled WGS sequence"/>
</dbReference>
<feature type="domain" description="Carrier" evidence="3">
    <location>
        <begin position="487"/>
        <end position="562"/>
    </location>
</feature>
<protein>
    <recommendedName>
        <fullName evidence="3">Carrier domain-containing protein</fullName>
    </recommendedName>
</protein>
<dbReference type="InterPro" id="IPR023213">
    <property type="entry name" value="CAT-like_dom_sf"/>
</dbReference>
<evidence type="ECO:0000259" key="3">
    <source>
        <dbReference type="PROSITE" id="PS50075"/>
    </source>
</evidence>
<dbReference type="RefSeq" id="WP_120698994.1">
    <property type="nucleotide sequence ID" value="NZ_RBDX01000014.1"/>
</dbReference>
<dbReference type="PROSITE" id="PS50075">
    <property type="entry name" value="CARRIER"/>
    <property type="match status" value="1"/>
</dbReference>
<dbReference type="Proteomes" id="UP000268652">
    <property type="component" value="Unassembled WGS sequence"/>
</dbReference>
<name>A0A3A9W344_9ACTN</name>
<evidence type="ECO:0000313" key="6">
    <source>
        <dbReference type="Proteomes" id="UP000268652"/>
    </source>
</evidence>
<dbReference type="EMBL" id="RBDX01000014">
    <property type="protein sequence ID" value="RKN07608.1"/>
    <property type="molecule type" value="Genomic_DNA"/>
</dbReference>
<evidence type="ECO:0000313" key="7">
    <source>
        <dbReference type="Proteomes" id="UP000275024"/>
    </source>
</evidence>
<evidence type="ECO:0000256" key="2">
    <source>
        <dbReference type="SAM" id="MobiDB-lite"/>
    </source>
</evidence>
<dbReference type="InterPro" id="IPR001242">
    <property type="entry name" value="Condensation_dom"/>
</dbReference>
<dbReference type="Pfam" id="PF00550">
    <property type="entry name" value="PP-binding"/>
    <property type="match status" value="1"/>
</dbReference>
<organism evidence="4 7">
    <name type="scientific">Streptomyces radicis</name>
    <dbReference type="NCBI Taxonomy" id="1750517"/>
    <lineage>
        <taxon>Bacteria</taxon>
        <taxon>Bacillati</taxon>
        <taxon>Actinomycetota</taxon>
        <taxon>Actinomycetes</taxon>
        <taxon>Kitasatosporales</taxon>
        <taxon>Streptomycetaceae</taxon>
        <taxon>Streptomyces</taxon>
    </lineage>
</organism>
<dbReference type="PANTHER" id="PTHR45527:SF1">
    <property type="entry name" value="FATTY ACID SYNTHASE"/>
    <property type="match status" value="1"/>
</dbReference>
<dbReference type="SUPFAM" id="SSF52777">
    <property type="entry name" value="CoA-dependent acyltransferases"/>
    <property type="match status" value="2"/>
</dbReference>
<keyword evidence="6" id="KW-1185">Reference proteome</keyword>